<dbReference type="EMBL" id="CP076724">
    <property type="protein sequence ID" value="QWV98890.1"/>
    <property type="molecule type" value="Genomic_DNA"/>
</dbReference>
<accession>A0ABX8JKI4</accession>
<proteinExistence type="predicted"/>
<keyword evidence="3" id="KW-1185">Reference proteome</keyword>
<feature type="chain" id="PRO_5045502271" description="Carboxypeptidase regulatory-like domain-containing protein" evidence="1">
    <location>
        <begin position="24"/>
        <end position="168"/>
    </location>
</feature>
<evidence type="ECO:0000256" key="1">
    <source>
        <dbReference type="SAM" id="SignalP"/>
    </source>
</evidence>
<organism evidence="2 3">
    <name type="scientific">Geomonas diazotrophica</name>
    <dbReference type="NCBI Taxonomy" id="2843197"/>
    <lineage>
        <taxon>Bacteria</taxon>
        <taxon>Pseudomonadati</taxon>
        <taxon>Thermodesulfobacteriota</taxon>
        <taxon>Desulfuromonadia</taxon>
        <taxon>Geobacterales</taxon>
        <taxon>Geobacteraceae</taxon>
        <taxon>Geomonas</taxon>
    </lineage>
</organism>
<name>A0ABX8JKI4_9BACT</name>
<dbReference type="Proteomes" id="UP000683493">
    <property type="component" value="Chromosome"/>
</dbReference>
<evidence type="ECO:0000313" key="2">
    <source>
        <dbReference type="EMBL" id="QWV98890.1"/>
    </source>
</evidence>
<feature type="signal peptide" evidence="1">
    <location>
        <begin position="1"/>
        <end position="23"/>
    </location>
</feature>
<sequence length="168" mass="18246">MSSGLRFCLVALTLALTCLTAHGFAKRPAELWSFFYFNGTAFVPGRPAPLSPFVAVRDGFLPVVETREERIREMKLPEGTGALVGICYVQSYGGKLKPAGGYHPVPMLEVPVWAGEKPASPAQTDSEGYFVTPLPAGSYRVGNQKVEVNVENGKISFIPLRVGKRMVD</sequence>
<evidence type="ECO:0000313" key="3">
    <source>
        <dbReference type="Proteomes" id="UP000683493"/>
    </source>
</evidence>
<reference evidence="2 3" key="1">
    <citation type="submission" date="2021-06" db="EMBL/GenBank/DDBJ databases">
        <title>Gemonas diversity in paddy soil.</title>
        <authorList>
            <person name="Liu G."/>
        </authorList>
    </citation>
    <scope>NUCLEOTIDE SEQUENCE [LARGE SCALE GENOMIC DNA]</scope>
    <source>
        <strain evidence="2 3">RG29</strain>
    </source>
</reference>
<keyword evidence="1" id="KW-0732">Signal</keyword>
<gene>
    <name evidence="2" type="ORF">KP005_06310</name>
</gene>
<evidence type="ECO:0008006" key="4">
    <source>
        <dbReference type="Google" id="ProtNLM"/>
    </source>
</evidence>
<protein>
    <recommendedName>
        <fullName evidence="4">Carboxypeptidase regulatory-like domain-containing protein</fullName>
    </recommendedName>
</protein>